<reference evidence="2" key="1">
    <citation type="submission" date="2020-11" db="EMBL/GenBank/DDBJ databases">
        <authorList>
            <person name="Tran Van P."/>
        </authorList>
    </citation>
    <scope>NUCLEOTIDE SEQUENCE</scope>
</reference>
<organism evidence="2">
    <name type="scientific">Timema shepardi</name>
    <name type="common">Walking stick</name>
    <dbReference type="NCBI Taxonomy" id="629360"/>
    <lineage>
        <taxon>Eukaryota</taxon>
        <taxon>Metazoa</taxon>
        <taxon>Ecdysozoa</taxon>
        <taxon>Arthropoda</taxon>
        <taxon>Hexapoda</taxon>
        <taxon>Insecta</taxon>
        <taxon>Pterygota</taxon>
        <taxon>Neoptera</taxon>
        <taxon>Polyneoptera</taxon>
        <taxon>Phasmatodea</taxon>
        <taxon>Timematodea</taxon>
        <taxon>Timematoidea</taxon>
        <taxon>Timematidae</taxon>
        <taxon>Timema</taxon>
    </lineage>
</organism>
<keyword evidence="1" id="KW-0812">Transmembrane</keyword>
<feature type="transmembrane region" description="Helical" evidence="1">
    <location>
        <begin position="87"/>
        <end position="108"/>
    </location>
</feature>
<evidence type="ECO:0000256" key="1">
    <source>
        <dbReference type="SAM" id="Phobius"/>
    </source>
</evidence>
<dbReference type="PANTHER" id="PTHR37159">
    <property type="entry name" value="GH11867P"/>
    <property type="match status" value="1"/>
</dbReference>
<dbReference type="AlphaFoldDB" id="A0A7R9B797"/>
<dbReference type="EMBL" id="OC009359">
    <property type="protein sequence ID" value="CAD7267492.1"/>
    <property type="molecule type" value="Genomic_DNA"/>
</dbReference>
<name>A0A7R9B797_TIMSH</name>
<dbReference type="PANTHER" id="PTHR37159:SF1">
    <property type="entry name" value="GH11867P"/>
    <property type="match status" value="1"/>
</dbReference>
<sequence length="268" mass="30483">MNREVEGCDTKMIENKAPRKIFGPNRDEASGKWSDGICQLTIDEQFEVLLQDGARVSVPNTTLAGKLPPWFDQKKFKRGQQFFHQNYYALFVSKLSGLLTILVIPSILRVLVLTKQSGEPLTAFKRYLSTLSHMLDWYEGELLHSDSRTQYIERMVVQTLDQEQAVAITEANAAISFSSVSADLEYVKSNFGNLPGAITILEARDSPLMKAAKIMWGVKKPESGFWLSWHSHRRQIYQSIAAKAWVETDGKYCRHLGRTNYITLLHPL</sequence>
<gene>
    <name evidence="2" type="ORF">TSIB3V08_LOCUS11497</name>
</gene>
<proteinExistence type="predicted"/>
<accession>A0A7R9B797</accession>
<keyword evidence="1" id="KW-1133">Transmembrane helix</keyword>
<keyword evidence="1" id="KW-0472">Membrane</keyword>
<protein>
    <submittedName>
        <fullName evidence="2">Uncharacterized protein</fullName>
    </submittedName>
</protein>
<evidence type="ECO:0000313" key="2">
    <source>
        <dbReference type="EMBL" id="CAD7267492.1"/>
    </source>
</evidence>